<dbReference type="InterPro" id="IPR002293">
    <property type="entry name" value="AA/rel_permease1"/>
</dbReference>
<evidence type="ECO:0000256" key="1">
    <source>
        <dbReference type="ARBA" id="ARBA00004141"/>
    </source>
</evidence>
<feature type="transmembrane region" description="Helical" evidence="7">
    <location>
        <begin position="170"/>
        <end position="192"/>
    </location>
</feature>
<sequence>MTKTEAHVYDMEHSPPAMSEHEKGTERDRIDMDRVGKTQELRRNFRLVSVIGFVAVLMCTWEAVLFTASYILPNGGLAGMVWMYLISLFGFGTAILSMAEMASMAPTSGGQYHWVSEFSPRGCQKFLSYITGWLCVLGWQVNIAAGSYLVALQLQGIILLNDDDYIPQPWHATLMIIAVAVVAILFNTFFAARLPLIEGLMLIIHIFGFFAILIPVWILAPRQDASDVFTSFINSSGWPTQGLSCLVGIIGPLYSLLGADAAVHMSEEIQDASRILPVGMVWTLTLNGITGFVMVITFAFAIPDINAALTPTYGFAYIDTLYYATQNKAGTSIMAALITLMCLCSTISNVATASRQMYAFARDRGLPFSSFLSRVHPTWNLPLNAISVSFIITCLLSLINLGSSVALNAIVSLTVGAILSSYIISISCVALRKVRNDIPLPSARWSLGVYGLPINIAALAFMITMYVFAFFPLATPVAPETMNWSSLIYGTVVIFAVTYFNIYGRRVYDGPVVLVKQLN</sequence>
<evidence type="ECO:0000313" key="9">
    <source>
        <dbReference type="Proteomes" id="UP000503462"/>
    </source>
</evidence>
<feature type="transmembrane region" description="Helical" evidence="7">
    <location>
        <begin position="275"/>
        <end position="302"/>
    </location>
</feature>
<accession>A0A6H0Y7H4</accession>
<evidence type="ECO:0000256" key="4">
    <source>
        <dbReference type="ARBA" id="ARBA00022989"/>
    </source>
</evidence>
<feature type="transmembrane region" description="Helical" evidence="7">
    <location>
        <begin position="126"/>
        <end position="150"/>
    </location>
</feature>
<feature type="transmembrane region" description="Helical" evidence="7">
    <location>
        <begin position="486"/>
        <end position="504"/>
    </location>
</feature>
<feature type="transmembrane region" description="Helical" evidence="7">
    <location>
        <begin position="379"/>
        <end position="399"/>
    </location>
</feature>
<dbReference type="PIRSF" id="PIRSF006060">
    <property type="entry name" value="AA_transporter"/>
    <property type="match status" value="1"/>
</dbReference>
<protein>
    <recommendedName>
        <fullName evidence="10">Amino acid permease/ SLC12A domain-containing protein</fullName>
    </recommendedName>
</protein>
<dbReference type="Gene3D" id="1.20.1740.10">
    <property type="entry name" value="Amino acid/polyamine transporter I"/>
    <property type="match status" value="1"/>
</dbReference>
<evidence type="ECO:0000256" key="5">
    <source>
        <dbReference type="ARBA" id="ARBA00023136"/>
    </source>
</evidence>
<reference evidence="8 9" key="1">
    <citation type="journal article" date="2016" name="Sci. Rep.">
        <title>Peltaster fructicola genome reveals evolution from an invasive phytopathogen to an ectophytic parasite.</title>
        <authorList>
            <person name="Xu C."/>
            <person name="Chen H."/>
            <person name="Gleason M.L."/>
            <person name="Xu J.R."/>
            <person name="Liu H."/>
            <person name="Zhang R."/>
            <person name="Sun G."/>
        </authorList>
    </citation>
    <scope>NUCLEOTIDE SEQUENCE [LARGE SCALE GENOMIC DNA]</scope>
    <source>
        <strain evidence="8 9">LNHT1506</strain>
    </source>
</reference>
<evidence type="ECO:0000256" key="6">
    <source>
        <dbReference type="SAM" id="MobiDB-lite"/>
    </source>
</evidence>
<dbReference type="Proteomes" id="UP000503462">
    <property type="component" value="Chromosome 5"/>
</dbReference>
<feature type="transmembrane region" description="Helical" evidence="7">
    <location>
        <begin position="84"/>
        <end position="105"/>
    </location>
</feature>
<dbReference type="GO" id="GO:0022857">
    <property type="term" value="F:transmembrane transporter activity"/>
    <property type="evidence" value="ECO:0007669"/>
    <property type="project" value="InterPro"/>
</dbReference>
<dbReference type="PANTHER" id="PTHR45649">
    <property type="entry name" value="AMINO-ACID PERMEASE BAT1"/>
    <property type="match status" value="1"/>
</dbReference>
<comment type="subcellular location">
    <subcellularLocation>
        <location evidence="1">Membrane</location>
        <topology evidence="1">Multi-pass membrane protein</topology>
    </subcellularLocation>
</comment>
<dbReference type="Pfam" id="PF13520">
    <property type="entry name" value="AA_permease_2"/>
    <property type="match status" value="1"/>
</dbReference>
<evidence type="ECO:0008006" key="10">
    <source>
        <dbReference type="Google" id="ProtNLM"/>
    </source>
</evidence>
<feature type="transmembrane region" description="Helical" evidence="7">
    <location>
        <begin position="333"/>
        <end position="358"/>
    </location>
</feature>
<feature type="transmembrane region" description="Helical" evidence="7">
    <location>
        <begin position="47"/>
        <end position="72"/>
    </location>
</feature>
<evidence type="ECO:0000256" key="3">
    <source>
        <dbReference type="ARBA" id="ARBA00022692"/>
    </source>
</evidence>
<evidence type="ECO:0000256" key="2">
    <source>
        <dbReference type="ARBA" id="ARBA00022448"/>
    </source>
</evidence>
<dbReference type="OrthoDB" id="3257095at2759"/>
<dbReference type="EMBL" id="CP051143">
    <property type="protein sequence ID" value="QIX02550.1"/>
    <property type="molecule type" value="Genomic_DNA"/>
</dbReference>
<feature type="transmembrane region" description="Helical" evidence="7">
    <location>
        <begin position="240"/>
        <end position="263"/>
    </location>
</feature>
<feature type="region of interest" description="Disordered" evidence="6">
    <location>
        <begin position="1"/>
        <end position="28"/>
    </location>
</feature>
<keyword evidence="5 7" id="KW-0472">Membrane</keyword>
<name>A0A6H0Y7H4_9PEZI</name>
<evidence type="ECO:0000256" key="7">
    <source>
        <dbReference type="SAM" id="Phobius"/>
    </source>
</evidence>
<keyword evidence="3 7" id="KW-0812">Transmembrane</keyword>
<evidence type="ECO:0000313" key="8">
    <source>
        <dbReference type="EMBL" id="QIX02550.1"/>
    </source>
</evidence>
<feature type="transmembrane region" description="Helical" evidence="7">
    <location>
        <begin position="405"/>
        <end position="431"/>
    </location>
</feature>
<organism evidence="8 9">
    <name type="scientific">Peltaster fructicola</name>
    <dbReference type="NCBI Taxonomy" id="286661"/>
    <lineage>
        <taxon>Eukaryota</taxon>
        <taxon>Fungi</taxon>
        <taxon>Dikarya</taxon>
        <taxon>Ascomycota</taxon>
        <taxon>Pezizomycotina</taxon>
        <taxon>Dothideomycetes</taxon>
        <taxon>Dothideomycetes incertae sedis</taxon>
        <taxon>Peltaster</taxon>
    </lineage>
</organism>
<gene>
    <name evidence="8" type="ORF">AMS68_008067</name>
</gene>
<keyword evidence="2" id="KW-0813">Transport</keyword>
<keyword evidence="4 7" id="KW-1133">Transmembrane helix</keyword>
<dbReference type="AlphaFoldDB" id="A0A6H0Y7H4"/>
<proteinExistence type="predicted"/>
<keyword evidence="9" id="KW-1185">Reference proteome</keyword>
<feature type="transmembrane region" description="Helical" evidence="7">
    <location>
        <begin position="199"/>
        <end position="220"/>
    </location>
</feature>
<dbReference type="GO" id="GO:0016020">
    <property type="term" value="C:membrane"/>
    <property type="evidence" value="ECO:0007669"/>
    <property type="project" value="UniProtKB-SubCell"/>
</dbReference>
<feature type="transmembrane region" description="Helical" evidence="7">
    <location>
        <begin position="452"/>
        <end position="474"/>
    </location>
</feature>
<dbReference type="PANTHER" id="PTHR45649:SF2">
    <property type="entry name" value="ACID PERMEASE, PUTATIVE-RELATED"/>
    <property type="match status" value="1"/>
</dbReference>